<dbReference type="AlphaFoldDB" id="A0A8W7P513"/>
<sequence>LPTVKPAKTSTADIGTGGGVSEKEQRGTSPPTPLARTGRKAPAPPAPNTAAPTVHSPTVPDIGKLSPSADPTADGPVSRKATVTATKSSDAIASMANGDQQQRPLERGSVASFSFEAMHSALGVPVLADLCKWNASRQELEQQQQQQQEEEDNNRKQEEDNRKQEESATVLNVDDNRQSAEAPEVK</sequence>
<organism evidence="2">
    <name type="scientific">Anopheles coluzzii</name>
    <name type="common">African malaria mosquito</name>
    <dbReference type="NCBI Taxonomy" id="1518534"/>
    <lineage>
        <taxon>Eukaryota</taxon>
        <taxon>Metazoa</taxon>
        <taxon>Ecdysozoa</taxon>
        <taxon>Arthropoda</taxon>
        <taxon>Hexapoda</taxon>
        <taxon>Insecta</taxon>
        <taxon>Pterygota</taxon>
        <taxon>Neoptera</taxon>
        <taxon>Endopterygota</taxon>
        <taxon>Diptera</taxon>
        <taxon>Nematocera</taxon>
        <taxon>Culicoidea</taxon>
        <taxon>Culicidae</taxon>
        <taxon>Anophelinae</taxon>
        <taxon>Anopheles</taxon>
    </lineage>
</organism>
<dbReference type="EnsemblMetazoa" id="ACOM026037-RA">
    <property type="protein sequence ID" value="ACOM026037-PA.1"/>
    <property type="gene ID" value="ACOM026037"/>
</dbReference>
<feature type="region of interest" description="Disordered" evidence="1">
    <location>
        <begin position="137"/>
        <end position="186"/>
    </location>
</feature>
<evidence type="ECO:0000256" key="1">
    <source>
        <dbReference type="SAM" id="MobiDB-lite"/>
    </source>
</evidence>
<evidence type="ECO:0000313" key="2">
    <source>
        <dbReference type="EnsemblMetazoa" id="ACOM026037-PA.1"/>
    </source>
</evidence>
<name>A0A8W7P513_ANOCL</name>
<dbReference type="VEuPathDB" id="VectorBase:ACON2_041250"/>
<reference evidence="2" key="1">
    <citation type="submission" date="2022-08" db="UniProtKB">
        <authorList>
            <consortium name="EnsemblMetazoa"/>
        </authorList>
    </citation>
    <scope>IDENTIFICATION</scope>
</reference>
<accession>A0A8W7P513</accession>
<feature type="compositionally biased region" description="Polar residues" evidence="1">
    <location>
        <begin position="81"/>
        <end position="103"/>
    </location>
</feature>
<feature type="region of interest" description="Disordered" evidence="1">
    <location>
        <begin position="1"/>
        <end position="107"/>
    </location>
</feature>
<feature type="compositionally biased region" description="Basic and acidic residues" evidence="1">
    <location>
        <begin position="153"/>
        <end position="166"/>
    </location>
</feature>
<proteinExistence type="predicted"/>
<protein>
    <submittedName>
        <fullName evidence="2">Uncharacterized protein</fullName>
    </submittedName>
</protein>
<dbReference type="Proteomes" id="UP000075882">
    <property type="component" value="Unassembled WGS sequence"/>
</dbReference>
<feature type="compositionally biased region" description="Basic and acidic residues" evidence="1">
    <location>
        <begin position="174"/>
        <end position="186"/>
    </location>
</feature>